<accession>A0A429Y6R2</accession>
<dbReference type="RefSeq" id="WP_126048005.1">
    <property type="nucleotide sequence ID" value="NZ_QYTV02000001.1"/>
</dbReference>
<dbReference type="AlphaFoldDB" id="A0A429Y6R2"/>
<evidence type="ECO:0000313" key="3">
    <source>
        <dbReference type="EMBL" id="RST77147.1"/>
    </source>
</evidence>
<comment type="caution">
    <text evidence="3">The sequence shown here is derived from an EMBL/GenBank/DDBJ whole genome shotgun (WGS) entry which is preliminary data.</text>
</comment>
<evidence type="ECO:0000256" key="1">
    <source>
        <dbReference type="PIRSR" id="PIRSR005962-1"/>
    </source>
</evidence>
<reference evidence="3" key="1">
    <citation type="submission" date="2018-12" db="EMBL/GenBank/DDBJ databases">
        <authorList>
            <person name="Sun L."/>
            <person name="Chen Z."/>
        </authorList>
    </citation>
    <scope>NUCLEOTIDE SEQUENCE [LARGE SCALE GENOMIC DNA]</scope>
    <source>
        <strain evidence="3">3-2-2</strain>
    </source>
</reference>
<dbReference type="InterPro" id="IPR002933">
    <property type="entry name" value="Peptidase_M20"/>
</dbReference>
<dbReference type="Gene3D" id="3.30.70.360">
    <property type="match status" value="1"/>
</dbReference>
<feature type="domain" description="Peptidase M20 dimerisation" evidence="2">
    <location>
        <begin position="175"/>
        <end position="267"/>
    </location>
</feature>
<dbReference type="SUPFAM" id="SSF53187">
    <property type="entry name" value="Zn-dependent exopeptidases"/>
    <property type="match status" value="1"/>
</dbReference>
<dbReference type="InterPro" id="IPR036264">
    <property type="entry name" value="Bact_exopeptidase_dim_dom"/>
</dbReference>
<feature type="binding site" evidence="1">
    <location>
        <position position="347"/>
    </location>
    <ligand>
        <name>Mn(2+)</name>
        <dbReference type="ChEBI" id="CHEBI:29035"/>
        <label>2</label>
    </ligand>
</feature>
<proteinExistence type="predicted"/>
<dbReference type="GO" id="GO:0016787">
    <property type="term" value="F:hydrolase activity"/>
    <property type="evidence" value="ECO:0007669"/>
    <property type="project" value="UniProtKB-KW"/>
</dbReference>
<feature type="binding site" evidence="1">
    <location>
        <position position="93"/>
    </location>
    <ligand>
        <name>Mn(2+)</name>
        <dbReference type="ChEBI" id="CHEBI:29035"/>
        <label>2</label>
    </ligand>
</feature>
<dbReference type="Proteomes" id="UP000287156">
    <property type="component" value="Unassembled WGS sequence"/>
</dbReference>
<dbReference type="SUPFAM" id="SSF55031">
    <property type="entry name" value="Bacterial exopeptidase dimerisation domain"/>
    <property type="match status" value="1"/>
</dbReference>
<organism evidence="3 4">
    <name type="scientific">Siminovitchia acidinfaciens</name>
    <dbReference type="NCBI Taxonomy" id="2321395"/>
    <lineage>
        <taxon>Bacteria</taxon>
        <taxon>Bacillati</taxon>
        <taxon>Bacillota</taxon>
        <taxon>Bacilli</taxon>
        <taxon>Bacillales</taxon>
        <taxon>Bacillaceae</taxon>
        <taxon>Siminovitchia</taxon>
    </lineage>
</organism>
<gene>
    <name evidence="3" type="ORF">D4T97_001215</name>
</gene>
<dbReference type="InterPro" id="IPR017439">
    <property type="entry name" value="Amidohydrolase"/>
</dbReference>
<dbReference type="NCBIfam" id="TIGR01891">
    <property type="entry name" value="amidohydrolases"/>
    <property type="match status" value="1"/>
</dbReference>
<dbReference type="OrthoDB" id="9776731at2"/>
<sequence length="385" mass="42479">MPDEQFRQHVYDTFDYLHAHPELSWEEENTNRFIKEHLEKAGCKVQTFSDCTGVIADFGDVANGKPVVAVRADMDALWQEVDGKFQANHSCGHDAHMTMVLGTLWKLAKDPSIKDLVTIRFIFQPAEEVGDGALKMIEKGAVDDVDYLFGIHLRPVQEAPDGYATPAIIHGAANSIECDIIGDDAHGARPHLTSNAIDVGTHIVNAINAIHLDPTVPYSVKVTKFHAGGKSTNIIPGQASLAFDLRAQTNKHMKQLTEKVYETLEATEKLFQSKIKITDDYGIPAAEVAPEAEEISRQAISNVLGPEKTMEALITPGGDDFHFYTIKKPELKATMIGLGCDLKPGLHHPHMTFNREALFNGIDIIAEIVQVIAKKERASIETRKN</sequence>
<name>A0A429Y6R2_9BACI</name>
<dbReference type="Pfam" id="PF07687">
    <property type="entry name" value="M20_dimer"/>
    <property type="match status" value="1"/>
</dbReference>
<keyword evidence="1" id="KW-0464">Manganese</keyword>
<keyword evidence="4" id="KW-1185">Reference proteome</keyword>
<dbReference type="GO" id="GO:0046872">
    <property type="term" value="F:metal ion binding"/>
    <property type="evidence" value="ECO:0007669"/>
    <property type="project" value="UniProtKB-KW"/>
</dbReference>
<dbReference type="Pfam" id="PF01546">
    <property type="entry name" value="Peptidase_M20"/>
    <property type="match status" value="1"/>
</dbReference>
<evidence type="ECO:0000259" key="2">
    <source>
        <dbReference type="Pfam" id="PF07687"/>
    </source>
</evidence>
<feature type="binding site" evidence="1">
    <location>
        <position position="91"/>
    </location>
    <ligand>
        <name>Mn(2+)</name>
        <dbReference type="ChEBI" id="CHEBI:29035"/>
        <label>2</label>
    </ligand>
</feature>
<evidence type="ECO:0000313" key="4">
    <source>
        <dbReference type="Proteomes" id="UP000287156"/>
    </source>
</evidence>
<feature type="binding site" evidence="1">
    <location>
        <position position="128"/>
    </location>
    <ligand>
        <name>Mn(2+)</name>
        <dbReference type="ChEBI" id="CHEBI:29035"/>
        <label>2</label>
    </ligand>
</feature>
<dbReference type="PANTHER" id="PTHR11014:SF122">
    <property type="entry name" value="AMIDOHYDROLASE AMHX"/>
    <property type="match status" value="1"/>
</dbReference>
<protein>
    <submittedName>
        <fullName evidence="3">Amidohydrolase</fullName>
    </submittedName>
</protein>
<comment type="cofactor">
    <cofactor evidence="1">
        <name>Mn(2+)</name>
        <dbReference type="ChEBI" id="CHEBI:29035"/>
    </cofactor>
    <text evidence="1">The Mn(2+) ion enhances activity.</text>
</comment>
<dbReference type="InterPro" id="IPR011650">
    <property type="entry name" value="Peptidase_M20_dimer"/>
</dbReference>
<dbReference type="Gene3D" id="3.40.630.10">
    <property type="entry name" value="Zn peptidases"/>
    <property type="match status" value="1"/>
</dbReference>
<dbReference type="EMBL" id="QYTV02000001">
    <property type="protein sequence ID" value="RST77147.1"/>
    <property type="molecule type" value="Genomic_DNA"/>
</dbReference>
<keyword evidence="1" id="KW-0479">Metal-binding</keyword>
<dbReference type="PIRSF" id="PIRSF005962">
    <property type="entry name" value="Pept_M20D_amidohydro"/>
    <property type="match status" value="1"/>
</dbReference>
<dbReference type="InterPro" id="IPR037484">
    <property type="entry name" value="AmhX-like"/>
</dbReference>
<dbReference type="PANTHER" id="PTHR11014">
    <property type="entry name" value="PEPTIDASE M20 FAMILY MEMBER"/>
    <property type="match status" value="1"/>
</dbReference>
<dbReference type="CDD" id="cd08018">
    <property type="entry name" value="M20_Acy1_amhX-like"/>
    <property type="match status" value="1"/>
</dbReference>
<feature type="binding site" evidence="1">
    <location>
        <position position="152"/>
    </location>
    <ligand>
        <name>Mn(2+)</name>
        <dbReference type="ChEBI" id="CHEBI:29035"/>
        <label>2</label>
    </ligand>
</feature>